<gene>
    <name evidence="1" type="ORF">ILYODFUR_026705</name>
</gene>
<proteinExistence type="predicted"/>
<evidence type="ECO:0000313" key="2">
    <source>
        <dbReference type="Proteomes" id="UP001482620"/>
    </source>
</evidence>
<keyword evidence="2" id="KW-1185">Reference proteome</keyword>
<evidence type="ECO:0000313" key="1">
    <source>
        <dbReference type="EMBL" id="MEQ2226362.1"/>
    </source>
</evidence>
<sequence>MKVQLSEYLVRADKGRETKHVDLVSLPTGPEKKGYCRLIKNCSEAQLSCVSSGTDSKVSHVLYKPVECIYQVRLTMLLLFFFLELQPLERILLVFIIDSFPSS</sequence>
<organism evidence="1 2">
    <name type="scientific">Ilyodon furcidens</name>
    <name type="common">goldbreast splitfin</name>
    <dbReference type="NCBI Taxonomy" id="33524"/>
    <lineage>
        <taxon>Eukaryota</taxon>
        <taxon>Metazoa</taxon>
        <taxon>Chordata</taxon>
        <taxon>Craniata</taxon>
        <taxon>Vertebrata</taxon>
        <taxon>Euteleostomi</taxon>
        <taxon>Actinopterygii</taxon>
        <taxon>Neopterygii</taxon>
        <taxon>Teleostei</taxon>
        <taxon>Neoteleostei</taxon>
        <taxon>Acanthomorphata</taxon>
        <taxon>Ovalentaria</taxon>
        <taxon>Atherinomorphae</taxon>
        <taxon>Cyprinodontiformes</taxon>
        <taxon>Goodeidae</taxon>
        <taxon>Ilyodon</taxon>
    </lineage>
</organism>
<comment type="caution">
    <text evidence="1">The sequence shown here is derived from an EMBL/GenBank/DDBJ whole genome shotgun (WGS) entry which is preliminary data.</text>
</comment>
<protein>
    <submittedName>
        <fullName evidence="1">Uncharacterized protein</fullName>
    </submittedName>
</protein>
<dbReference type="Proteomes" id="UP001482620">
    <property type="component" value="Unassembled WGS sequence"/>
</dbReference>
<dbReference type="EMBL" id="JAHRIQ010015001">
    <property type="protein sequence ID" value="MEQ2226362.1"/>
    <property type="molecule type" value="Genomic_DNA"/>
</dbReference>
<name>A0ABV0T237_9TELE</name>
<reference evidence="1 2" key="1">
    <citation type="submission" date="2021-06" db="EMBL/GenBank/DDBJ databases">
        <authorList>
            <person name="Palmer J.M."/>
        </authorList>
    </citation>
    <scope>NUCLEOTIDE SEQUENCE [LARGE SCALE GENOMIC DNA]</scope>
    <source>
        <strain evidence="2">if_2019</strain>
        <tissue evidence="1">Muscle</tissue>
    </source>
</reference>
<accession>A0ABV0T237</accession>